<dbReference type="AlphaFoldDB" id="A0A917TX25"/>
<dbReference type="PROSITE" id="PS01117">
    <property type="entry name" value="HTH_MARR_1"/>
    <property type="match status" value="1"/>
</dbReference>
<dbReference type="GO" id="GO:0003700">
    <property type="term" value="F:DNA-binding transcription factor activity"/>
    <property type="evidence" value="ECO:0007669"/>
    <property type="project" value="InterPro"/>
</dbReference>
<evidence type="ECO:0000259" key="4">
    <source>
        <dbReference type="PROSITE" id="PS50995"/>
    </source>
</evidence>
<dbReference type="InterPro" id="IPR036390">
    <property type="entry name" value="WH_DNA-bd_sf"/>
</dbReference>
<evidence type="ECO:0000256" key="3">
    <source>
        <dbReference type="ARBA" id="ARBA00023163"/>
    </source>
</evidence>
<dbReference type="PRINTS" id="PR00598">
    <property type="entry name" value="HTHMARR"/>
</dbReference>
<dbReference type="InterPro" id="IPR036388">
    <property type="entry name" value="WH-like_DNA-bd_sf"/>
</dbReference>
<evidence type="ECO:0000313" key="5">
    <source>
        <dbReference type="EMBL" id="GGM42225.1"/>
    </source>
</evidence>
<organism evidence="5 6">
    <name type="scientific">Dactylosporangium sucinum</name>
    <dbReference type="NCBI Taxonomy" id="1424081"/>
    <lineage>
        <taxon>Bacteria</taxon>
        <taxon>Bacillati</taxon>
        <taxon>Actinomycetota</taxon>
        <taxon>Actinomycetes</taxon>
        <taxon>Micromonosporales</taxon>
        <taxon>Micromonosporaceae</taxon>
        <taxon>Dactylosporangium</taxon>
    </lineage>
</organism>
<dbReference type="GO" id="GO:0003677">
    <property type="term" value="F:DNA binding"/>
    <property type="evidence" value="ECO:0007669"/>
    <property type="project" value="UniProtKB-KW"/>
</dbReference>
<name>A0A917TX25_9ACTN</name>
<reference evidence="5" key="2">
    <citation type="submission" date="2020-09" db="EMBL/GenBank/DDBJ databases">
        <authorList>
            <person name="Sun Q."/>
            <person name="Ohkuma M."/>
        </authorList>
    </citation>
    <scope>NUCLEOTIDE SEQUENCE</scope>
    <source>
        <strain evidence="5">JCM 19831</strain>
    </source>
</reference>
<dbReference type="InterPro" id="IPR023187">
    <property type="entry name" value="Tscrpt_reg_MarR-type_CS"/>
</dbReference>
<feature type="domain" description="HTH marR-type" evidence="4">
    <location>
        <begin position="5"/>
        <end position="141"/>
    </location>
</feature>
<keyword evidence="6" id="KW-1185">Reference proteome</keyword>
<dbReference type="InterPro" id="IPR000835">
    <property type="entry name" value="HTH_MarR-typ"/>
</dbReference>
<dbReference type="SUPFAM" id="SSF46785">
    <property type="entry name" value="Winged helix' DNA-binding domain"/>
    <property type="match status" value="1"/>
</dbReference>
<keyword evidence="2" id="KW-0238">DNA-binding</keyword>
<dbReference type="SMART" id="SM00347">
    <property type="entry name" value="HTH_MARR"/>
    <property type="match status" value="1"/>
</dbReference>
<reference evidence="5" key="1">
    <citation type="journal article" date="2014" name="Int. J. Syst. Evol. Microbiol.">
        <title>Complete genome sequence of Corynebacterium casei LMG S-19264T (=DSM 44701T), isolated from a smear-ripened cheese.</title>
        <authorList>
            <consortium name="US DOE Joint Genome Institute (JGI-PGF)"/>
            <person name="Walter F."/>
            <person name="Albersmeier A."/>
            <person name="Kalinowski J."/>
            <person name="Ruckert C."/>
        </authorList>
    </citation>
    <scope>NUCLEOTIDE SEQUENCE</scope>
    <source>
        <strain evidence="5">JCM 19831</strain>
    </source>
</reference>
<dbReference type="Pfam" id="PF01047">
    <property type="entry name" value="MarR"/>
    <property type="match status" value="1"/>
</dbReference>
<dbReference type="Proteomes" id="UP000642070">
    <property type="component" value="Unassembled WGS sequence"/>
</dbReference>
<protein>
    <recommendedName>
        <fullName evidence="4">HTH marR-type domain-containing protein</fullName>
    </recommendedName>
</protein>
<dbReference type="PANTHER" id="PTHR33164">
    <property type="entry name" value="TRANSCRIPTIONAL REGULATOR, MARR FAMILY"/>
    <property type="match status" value="1"/>
</dbReference>
<gene>
    <name evidence="5" type="ORF">GCM10007977_049690</name>
</gene>
<keyword evidence="3" id="KW-0804">Transcription</keyword>
<comment type="caution">
    <text evidence="5">The sequence shown here is derived from an EMBL/GenBank/DDBJ whole genome shotgun (WGS) entry which is preliminary data.</text>
</comment>
<dbReference type="Gene3D" id="1.10.10.10">
    <property type="entry name" value="Winged helix-like DNA-binding domain superfamily/Winged helix DNA-binding domain"/>
    <property type="match status" value="1"/>
</dbReference>
<evidence type="ECO:0000256" key="1">
    <source>
        <dbReference type="ARBA" id="ARBA00023015"/>
    </source>
</evidence>
<keyword evidence="1" id="KW-0805">Transcription regulation</keyword>
<dbReference type="GO" id="GO:0006950">
    <property type="term" value="P:response to stress"/>
    <property type="evidence" value="ECO:0007669"/>
    <property type="project" value="TreeGrafter"/>
</dbReference>
<dbReference type="EMBL" id="BMPI01000024">
    <property type="protein sequence ID" value="GGM42225.1"/>
    <property type="molecule type" value="Genomic_DNA"/>
</dbReference>
<proteinExistence type="predicted"/>
<accession>A0A917TX25</accession>
<dbReference type="PROSITE" id="PS50995">
    <property type="entry name" value="HTH_MARR_2"/>
    <property type="match status" value="1"/>
</dbReference>
<sequence>MKTHREALLQRVMMAEQRMRSLVAYDRTNPIFSVNLTMQQLKVLLLVSRQEGIGGQELSRLLGVTLATLSGIVDRLVGQGLVTRVEDTHDRRIRRIHLSPAGHKLLDELMDSGNRAQRRLLDRLDDETLEMLETVLARIGDAAVAEALEQGIALPENVLPEPTSLEA</sequence>
<dbReference type="PANTHER" id="PTHR33164:SF57">
    <property type="entry name" value="MARR-FAMILY TRANSCRIPTIONAL REGULATOR"/>
    <property type="match status" value="1"/>
</dbReference>
<dbReference type="InterPro" id="IPR039422">
    <property type="entry name" value="MarR/SlyA-like"/>
</dbReference>
<evidence type="ECO:0000313" key="6">
    <source>
        <dbReference type="Proteomes" id="UP000642070"/>
    </source>
</evidence>
<evidence type="ECO:0000256" key="2">
    <source>
        <dbReference type="ARBA" id="ARBA00023125"/>
    </source>
</evidence>